<sequence>MFEKENEELNSYYQKFINQQKQQYSEFKTLVENLSFDYLQQNRIQSVKENIQTMNKNIETISEMIANKQQLVADSITKLSELISTLCLKYEYIASTCADQ</sequence>
<dbReference type="AlphaFoldDB" id="A0AA86UZE6"/>
<dbReference type="EMBL" id="CAXDID020000763">
    <property type="protein sequence ID" value="CAL6113365.1"/>
    <property type="molecule type" value="Genomic_DNA"/>
</dbReference>
<gene>
    <name evidence="1" type="ORF">HINF_LOCUS62024</name>
    <name evidence="2" type="ORF">HINF_LOCUS77474</name>
</gene>
<dbReference type="EMBL" id="CATOUU010001143">
    <property type="protein sequence ID" value="CAI9974379.1"/>
    <property type="molecule type" value="Genomic_DNA"/>
</dbReference>
<evidence type="ECO:0000313" key="3">
    <source>
        <dbReference type="Proteomes" id="UP001642409"/>
    </source>
</evidence>
<name>A0AA86UZE6_9EUKA</name>
<keyword evidence="3" id="KW-1185">Reference proteome</keyword>
<protein>
    <submittedName>
        <fullName evidence="2">Hypothetical_protein</fullName>
    </submittedName>
</protein>
<proteinExistence type="predicted"/>
<organism evidence="1">
    <name type="scientific">Hexamita inflata</name>
    <dbReference type="NCBI Taxonomy" id="28002"/>
    <lineage>
        <taxon>Eukaryota</taxon>
        <taxon>Metamonada</taxon>
        <taxon>Diplomonadida</taxon>
        <taxon>Hexamitidae</taxon>
        <taxon>Hexamitinae</taxon>
        <taxon>Hexamita</taxon>
    </lineage>
</organism>
<accession>A0AA86UZE6</accession>
<evidence type="ECO:0000313" key="1">
    <source>
        <dbReference type="EMBL" id="CAI9974379.1"/>
    </source>
</evidence>
<reference evidence="1" key="1">
    <citation type="submission" date="2023-06" db="EMBL/GenBank/DDBJ databases">
        <authorList>
            <person name="Kurt Z."/>
        </authorList>
    </citation>
    <scope>NUCLEOTIDE SEQUENCE</scope>
</reference>
<comment type="caution">
    <text evidence="1">The sequence shown here is derived from an EMBL/GenBank/DDBJ whole genome shotgun (WGS) entry which is preliminary data.</text>
</comment>
<dbReference type="Proteomes" id="UP001642409">
    <property type="component" value="Unassembled WGS sequence"/>
</dbReference>
<reference evidence="2 3" key="2">
    <citation type="submission" date="2024-07" db="EMBL/GenBank/DDBJ databases">
        <authorList>
            <person name="Akdeniz Z."/>
        </authorList>
    </citation>
    <scope>NUCLEOTIDE SEQUENCE [LARGE SCALE GENOMIC DNA]</scope>
</reference>
<evidence type="ECO:0000313" key="2">
    <source>
        <dbReference type="EMBL" id="CAL6113365.1"/>
    </source>
</evidence>